<evidence type="ECO:0000259" key="5">
    <source>
        <dbReference type="PROSITE" id="PS50011"/>
    </source>
</evidence>
<protein>
    <submittedName>
        <fullName evidence="6">Serine/threonine protein kinase</fullName>
    </submittedName>
</protein>
<evidence type="ECO:0000256" key="4">
    <source>
        <dbReference type="SAM" id="MobiDB-lite"/>
    </source>
</evidence>
<dbReference type="Pfam" id="PF00069">
    <property type="entry name" value="Pkinase"/>
    <property type="match status" value="1"/>
</dbReference>
<dbReference type="InterPro" id="IPR017441">
    <property type="entry name" value="Protein_kinase_ATP_BS"/>
</dbReference>
<dbReference type="PANTHER" id="PTHR24346:SF30">
    <property type="entry name" value="MATERNAL EMBRYONIC LEUCINE ZIPPER KINASE"/>
    <property type="match status" value="1"/>
</dbReference>
<accession>A0AA94PXM3</accession>
<sequence length="749" mass="80206">MDASLGVKEPKQAAETPPARKASAAPEPAQPVVPDKVPEARVVQASEPKVPEQKAPEPKAPAPRAVAEDKLPFEPKAVKSPFSGGQRPVSSGEDVKTRALNAPQRPAHTKPAPAAEPGAKDGDLCYGCFKAKAGSGPCPACGYNPQPQNEHPVYLNAGIRLLEGRYIIGRVLGQGGFGVTYLGFDSVLQHLVAIKEYMPTHMASRHRDSVTIIPGHGDGGECFASGLRLFLEEARNVAKLDRHRNVVLIENYFEANNTGYMVMQYVQGPSLSEHLKQRGGKMEWDEVYALFSPILNALEMIHRKNLYHRDISIQNILLRNGTEPVLIDFGAARVVAGEQSRSIDVVLKPGYSPLEQFATKGKIGPWTDIYAVGACMYLMLCGHLPPQATDRLYRDELIPLSEISGVAIPPGVDEDILQALAVRVEDRWQAIPDFLGSLRSHSAERIAPPKKTRPAGPAQKPERKMNTKLLAGAAAAVLLAIGALVFALSGPGKGVDVGVAEAPPGHTEKTASEAEGKQPAKGKAAVAATAEETGKLEKAAALMAREAYVSPPGNNAFALYDSLLASKTAAGAEARKGVEKLFEVGDNAVERGAWRNGLAIFKEMKNIRAEDLKREVEGRLKHIRNLYVGGAKGLIAQKDAMKALQYLERAGEAAPGDAEVKQLAAEANRITAALNIFCIPSGTVYVDGKDTGRMAPLSGLELVAGTHEIKIVDSSGGSRFPSRTIQVDVQHGKTAMLKYINATHGIAYE</sequence>
<evidence type="ECO:0000256" key="1">
    <source>
        <dbReference type="ARBA" id="ARBA00022741"/>
    </source>
</evidence>
<dbReference type="InterPro" id="IPR008266">
    <property type="entry name" value="Tyr_kinase_AS"/>
</dbReference>
<dbReference type="InterPro" id="IPR011009">
    <property type="entry name" value="Kinase-like_dom_sf"/>
</dbReference>
<reference evidence="6 7" key="1">
    <citation type="submission" date="2019-03" db="EMBL/GenBank/DDBJ databases">
        <title>Genomic Encyclopedia of Type Strains, Phase IV (KMG-IV): sequencing the most valuable type-strain genomes for metagenomic binning, comparative biology and taxonomic classification.</title>
        <authorList>
            <person name="Goeker M."/>
        </authorList>
    </citation>
    <scope>NUCLEOTIDE SEQUENCE [LARGE SCALE GENOMIC DNA]</scope>
    <source>
        <strain evidence="6 7">DSM 101483</strain>
    </source>
</reference>
<dbReference type="AlphaFoldDB" id="A0AA94PXM3"/>
<dbReference type="GO" id="GO:0004674">
    <property type="term" value="F:protein serine/threonine kinase activity"/>
    <property type="evidence" value="ECO:0007669"/>
    <property type="project" value="UniProtKB-KW"/>
</dbReference>
<evidence type="ECO:0000256" key="3">
    <source>
        <dbReference type="PROSITE-ProRule" id="PRU10141"/>
    </source>
</evidence>
<evidence type="ECO:0000313" key="6">
    <source>
        <dbReference type="EMBL" id="TDT91909.1"/>
    </source>
</evidence>
<feature type="binding site" evidence="3">
    <location>
        <position position="195"/>
    </location>
    <ligand>
        <name>ATP</name>
        <dbReference type="ChEBI" id="CHEBI:30616"/>
    </ligand>
</feature>
<dbReference type="PANTHER" id="PTHR24346">
    <property type="entry name" value="MAP/MICROTUBULE AFFINITY-REGULATING KINASE"/>
    <property type="match status" value="1"/>
</dbReference>
<dbReference type="PROSITE" id="PS00109">
    <property type="entry name" value="PROTEIN_KINASE_TYR"/>
    <property type="match status" value="1"/>
</dbReference>
<dbReference type="RefSeq" id="WP_133987040.1">
    <property type="nucleotide sequence ID" value="NZ_CP014206.1"/>
</dbReference>
<dbReference type="Proteomes" id="UP000295506">
    <property type="component" value="Unassembled WGS sequence"/>
</dbReference>
<dbReference type="SUPFAM" id="SSF56112">
    <property type="entry name" value="Protein kinase-like (PK-like)"/>
    <property type="match status" value="1"/>
</dbReference>
<comment type="caution">
    <text evidence="6">The sequence shown here is derived from an EMBL/GenBank/DDBJ whole genome shotgun (WGS) entry which is preliminary data.</text>
</comment>
<feature type="compositionally biased region" description="Basic and acidic residues" evidence="4">
    <location>
        <begin position="66"/>
        <end position="77"/>
    </location>
</feature>
<dbReference type="GO" id="GO:0005737">
    <property type="term" value="C:cytoplasm"/>
    <property type="evidence" value="ECO:0007669"/>
    <property type="project" value="TreeGrafter"/>
</dbReference>
<keyword evidence="2 3" id="KW-0067">ATP-binding</keyword>
<evidence type="ECO:0000313" key="7">
    <source>
        <dbReference type="Proteomes" id="UP000295506"/>
    </source>
</evidence>
<keyword evidence="1 3" id="KW-0547">Nucleotide-binding</keyword>
<name>A0AA94PXM3_9BACT</name>
<dbReference type="PROSITE" id="PS00107">
    <property type="entry name" value="PROTEIN_KINASE_ATP"/>
    <property type="match status" value="1"/>
</dbReference>
<dbReference type="CDD" id="cd14014">
    <property type="entry name" value="STKc_PknB_like"/>
    <property type="match status" value="1"/>
</dbReference>
<keyword evidence="6" id="KW-0723">Serine/threonine-protein kinase</keyword>
<dbReference type="GO" id="GO:0035556">
    <property type="term" value="P:intracellular signal transduction"/>
    <property type="evidence" value="ECO:0007669"/>
    <property type="project" value="TreeGrafter"/>
</dbReference>
<feature type="region of interest" description="Disordered" evidence="4">
    <location>
        <begin position="1"/>
        <end position="117"/>
    </location>
</feature>
<organism evidence="6 7">
    <name type="scientific">Pseudodesulfovibrio indicus</name>
    <dbReference type="NCBI Taxonomy" id="1716143"/>
    <lineage>
        <taxon>Bacteria</taxon>
        <taxon>Pseudomonadati</taxon>
        <taxon>Thermodesulfobacteriota</taxon>
        <taxon>Desulfovibrionia</taxon>
        <taxon>Desulfovibrionales</taxon>
        <taxon>Desulfovibrionaceae</taxon>
    </lineage>
</organism>
<keyword evidence="6" id="KW-0808">Transferase</keyword>
<evidence type="ECO:0000256" key="2">
    <source>
        <dbReference type="ARBA" id="ARBA00022840"/>
    </source>
</evidence>
<feature type="compositionally biased region" description="Basic and acidic residues" evidence="4">
    <location>
        <begin position="506"/>
        <end position="518"/>
    </location>
</feature>
<feature type="region of interest" description="Disordered" evidence="4">
    <location>
        <begin position="500"/>
        <end position="521"/>
    </location>
</feature>
<dbReference type="GO" id="GO:0005524">
    <property type="term" value="F:ATP binding"/>
    <property type="evidence" value="ECO:0007669"/>
    <property type="project" value="UniProtKB-UniRule"/>
</dbReference>
<dbReference type="InterPro" id="IPR000719">
    <property type="entry name" value="Prot_kinase_dom"/>
</dbReference>
<dbReference type="PROSITE" id="PS50011">
    <property type="entry name" value="PROTEIN_KINASE_DOM"/>
    <property type="match status" value="1"/>
</dbReference>
<feature type="domain" description="Protein kinase" evidence="5">
    <location>
        <begin position="166"/>
        <end position="444"/>
    </location>
</feature>
<dbReference type="Gene3D" id="1.10.510.10">
    <property type="entry name" value="Transferase(Phosphotransferase) domain 1"/>
    <property type="match status" value="1"/>
</dbReference>
<gene>
    <name evidence="6" type="ORF">EDC59_101312</name>
</gene>
<proteinExistence type="predicted"/>
<dbReference type="EMBL" id="SOBK01000001">
    <property type="protein sequence ID" value="TDT91909.1"/>
    <property type="molecule type" value="Genomic_DNA"/>
</dbReference>
<keyword evidence="6" id="KW-0418">Kinase</keyword>